<keyword evidence="2" id="KW-1133">Transmembrane helix</keyword>
<evidence type="ECO:0000313" key="3">
    <source>
        <dbReference type="EMBL" id="CDI86202.1"/>
    </source>
</evidence>
<dbReference type="Proteomes" id="UP000018201">
    <property type="component" value="Unassembled WGS sequence"/>
</dbReference>
<gene>
    <name evidence="3" type="ORF">EPH_0071010</name>
</gene>
<keyword evidence="4" id="KW-1185">Reference proteome</keyword>
<feature type="compositionally biased region" description="Basic and acidic residues" evidence="1">
    <location>
        <begin position="215"/>
        <end position="244"/>
    </location>
</feature>
<evidence type="ECO:0000313" key="4">
    <source>
        <dbReference type="Proteomes" id="UP000018201"/>
    </source>
</evidence>
<evidence type="ECO:0000256" key="1">
    <source>
        <dbReference type="SAM" id="MobiDB-lite"/>
    </source>
</evidence>
<accession>U6H2V2</accession>
<feature type="region of interest" description="Disordered" evidence="1">
    <location>
        <begin position="152"/>
        <end position="244"/>
    </location>
</feature>
<name>U6H2V2_9EIME</name>
<keyword evidence="2" id="KW-0472">Membrane</keyword>
<keyword evidence="2" id="KW-0812">Transmembrane</keyword>
<dbReference type="EMBL" id="HG694958">
    <property type="protein sequence ID" value="CDI86202.1"/>
    <property type="molecule type" value="Genomic_DNA"/>
</dbReference>
<dbReference type="OrthoDB" id="347904at2759"/>
<evidence type="ECO:0000256" key="2">
    <source>
        <dbReference type="SAM" id="Phobius"/>
    </source>
</evidence>
<organism evidence="3 4">
    <name type="scientific">Eimeria praecox</name>
    <dbReference type="NCBI Taxonomy" id="51316"/>
    <lineage>
        <taxon>Eukaryota</taxon>
        <taxon>Sar</taxon>
        <taxon>Alveolata</taxon>
        <taxon>Apicomplexa</taxon>
        <taxon>Conoidasida</taxon>
        <taxon>Coccidia</taxon>
        <taxon>Eucoccidiorida</taxon>
        <taxon>Eimeriorina</taxon>
        <taxon>Eimeriidae</taxon>
        <taxon>Eimeria</taxon>
    </lineage>
</organism>
<protein>
    <submittedName>
        <fullName evidence="3">Uncharacterized protein</fullName>
    </submittedName>
</protein>
<dbReference type="AlphaFoldDB" id="U6H2V2"/>
<feature type="transmembrane region" description="Helical" evidence="2">
    <location>
        <begin position="20"/>
        <end position="37"/>
    </location>
</feature>
<proteinExistence type="predicted"/>
<dbReference type="VEuPathDB" id="ToxoDB:EPH_0071010"/>
<feature type="compositionally biased region" description="Low complexity" evidence="1">
    <location>
        <begin position="182"/>
        <end position="214"/>
    </location>
</feature>
<reference evidence="3" key="2">
    <citation type="submission" date="2013-10" db="EMBL/GenBank/DDBJ databases">
        <authorList>
            <person name="Aslett M."/>
        </authorList>
    </citation>
    <scope>NUCLEOTIDE SEQUENCE [LARGE SCALE GENOMIC DNA]</scope>
    <source>
        <strain evidence="3">Houghton</strain>
    </source>
</reference>
<reference evidence="3" key="1">
    <citation type="submission" date="2013-10" db="EMBL/GenBank/DDBJ databases">
        <title>Genomic analysis of the causative agents of coccidiosis in chickens.</title>
        <authorList>
            <person name="Reid A.J."/>
            <person name="Blake D."/>
            <person name="Billington K."/>
            <person name="Browne H."/>
            <person name="Dunn M."/>
            <person name="Hung S."/>
            <person name="Kawahara F."/>
            <person name="Miranda-Saavedra D."/>
            <person name="Mourier T."/>
            <person name="Nagra H."/>
            <person name="Otto T.D."/>
            <person name="Rawlings N."/>
            <person name="Sanchez A."/>
            <person name="Sanders M."/>
            <person name="Subramaniam C."/>
            <person name="Tay Y."/>
            <person name="Dear P."/>
            <person name="Doerig C."/>
            <person name="Gruber A."/>
            <person name="Parkinson J."/>
            <person name="Shirley M."/>
            <person name="Wan K.L."/>
            <person name="Berriman M."/>
            <person name="Tomley F."/>
            <person name="Pain A."/>
        </authorList>
    </citation>
    <scope>NUCLEOTIDE SEQUENCE [LARGE SCALE GENOMIC DNA]</scope>
    <source>
        <strain evidence="3">Houghton</strain>
    </source>
</reference>
<sequence>MNVGVRIFGAQFGLYTFKSYIPIIAAVIVAAVVGEIAHNARMKRRRLEEYHRLSRLRRLVRRQRKRRDLALLKAGEKARKVAARIAAQGQPQYTYLGRTNGHDVWHLTGTSSRGPASQPPPAIGTSIAYGGGIPSAHYFEADEELNRIDERKENQAAASPAAHRTPHAVLRGPASQDTIRKTAAATTEEAAPAAASAAATAATGGTATTTTATRTNEEGGMDEKGIKNDSRTEHEAERDNRGNQ</sequence>